<feature type="compositionally biased region" description="Acidic residues" evidence="1">
    <location>
        <begin position="471"/>
        <end position="481"/>
    </location>
</feature>
<dbReference type="eggNOG" id="ENOG502T7WI">
    <property type="taxonomic scope" value="Eukaryota"/>
</dbReference>
<dbReference type="AlphaFoldDB" id="W9YBR7"/>
<evidence type="ECO:0000313" key="3">
    <source>
        <dbReference type="Proteomes" id="UP000019478"/>
    </source>
</evidence>
<name>W9YBR7_9EURO</name>
<comment type="caution">
    <text evidence="2">The sequence shown here is derived from an EMBL/GenBank/DDBJ whole genome shotgun (WGS) entry which is preliminary data.</text>
</comment>
<feature type="compositionally biased region" description="Low complexity" evidence="1">
    <location>
        <begin position="258"/>
        <end position="267"/>
    </location>
</feature>
<feature type="region of interest" description="Disordered" evidence="1">
    <location>
        <begin position="140"/>
        <end position="329"/>
    </location>
</feature>
<feature type="compositionally biased region" description="Basic residues" evidence="1">
    <location>
        <begin position="522"/>
        <end position="531"/>
    </location>
</feature>
<evidence type="ECO:0000313" key="2">
    <source>
        <dbReference type="EMBL" id="EXJ87110.1"/>
    </source>
</evidence>
<dbReference type="Proteomes" id="UP000019478">
    <property type="component" value="Unassembled WGS sequence"/>
</dbReference>
<accession>W9YBR7</accession>
<evidence type="ECO:0000256" key="1">
    <source>
        <dbReference type="SAM" id="MobiDB-lite"/>
    </source>
</evidence>
<protein>
    <submittedName>
        <fullName evidence="2">Uncharacterized protein</fullName>
    </submittedName>
</protein>
<sequence>MEGPELWTASNSYIPLLPSATIIFKISIYNADCSFLLNATASDWCPSIHVLPLDDGDVYNYLDAHPDLIARYLKERAPLAESLLKEFLPGHVRPAETVNNNPAEKPGPDTTLEDDLEVMFPGVEFDKELFVDDVDEVETNAAVDKEQEQQEPILVSDDESEEEHDGQSVEATAYDQESEDEYDHESKDHDAHESEDDSDPDFVDDHDQEPAENSDQELDEEVTQAAPDNGTYQSDLKSLVSSPSLSLSGRLTPASPILSPLPCASHPSPAPAPSPALSPSPRSSPVPTPSTSPRPTPQPARSASYPPSPTPTPEGNSSTPEGNSFLPFPAPANLVAASRMEPEGKKWRLFEEEACIQHMVHIRDEGKIKGEARFAEAQRRMAQIDGITKTGKFAVKNFWNRVGRARSGFDERKNKNAPLATSQQGKPGSGGIAQPKPSKLKRKAQTQTQRRASSAKYTTTPGNKRRRIYETETETDSDDDDKYATDDSEPVRAPTRKRDRDDSEDEWQPDEQVINALQKGLRAPKKARIAY</sequence>
<feature type="region of interest" description="Disordered" evidence="1">
    <location>
        <begin position="405"/>
        <end position="531"/>
    </location>
</feature>
<feature type="compositionally biased region" description="Acidic residues" evidence="1">
    <location>
        <begin position="210"/>
        <end position="222"/>
    </location>
</feature>
<feature type="compositionally biased region" description="Acidic residues" evidence="1">
    <location>
        <begin position="193"/>
        <end position="202"/>
    </location>
</feature>
<dbReference type="RefSeq" id="XP_007732389.1">
    <property type="nucleotide sequence ID" value="XM_007734199.1"/>
</dbReference>
<proteinExistence type="predicted"/>
<reference evidence="2 3" key="1">
    <citation type="submission" date="2013-03" db="EMBL/GenBank/DDBJ databases">
        <title>The Genome Sequence of Capronia epimyces CBS 606.96.</title>
        <authorList>
            <consortium name="The Broad Institute Genomics Platform"/>
            <person name="Cuomo C."/>
            <person name="de Hoog S."/>
            <person name="Gorbushina A."/>
            <person name="Walker B."/>
            <person name="Young S.K."/>
            <person name="Zeng Q."/>
            <person name="Gargeya S."/>
            <person name="Fitzgerald M."/>
            <person name="Haas B."/>
            <person name="Abouelleil A."/>
            <person name="Allen A.W."/>
            <person name="Alvarado L."/>
            <person name="Arachchi H.M."/>
            <person name="Berlin A.M."/>
            <person name="Chapman S.B."/>
            <person name="Gainer-Dewar J."/>
            <person name="Goldberg J."/>
            <person name="Griggs A."/>
            <person name="Gujja S."/>
            <person name="Hansen M."/>
            <person name="Howarth C."/>
            <person name="Imamovic A."/>
            <person name="Ireland A."/>
            <person name="Larimer J."/>
            <person name="McCowan C."/>
            <person name="Murphy C."/>
            <person name="Pearson M."/>
            <person name="Poon T.W."/>
            <person name="Priest M."/>
            <person name="Roberts A."/>
            <person name="Saif S."/>
            <person name="Shea T."/>
            <person name="Sisk P."/>
            <person name="Sykes S."/>
            <person name="Wortman J."/>
            <person name="Nusbaum C."/>
            <person name="Birren B."/>
        </authorList>
    </citation>
    <scope>NUCLEOTIDE SEQUENCE [LARGE SCALE GENOMIC DNA]</scope>
    <source>
        <strain evidence="2 3">CBS 606.96</strain>
    </source>
</reference>
<feature type="compositionally biased region" description="Low complexity" evidence="1">
    <location>
        <begin position="234"/>
        <end position="251"/>
    </location>
</feature>
<dbReference type="OrthoDB" id="4120788at2759"/>
<keyword evidence="3" id="KW-1185">Reference proteome</keyword>
<feature type="compositionally biased region" description="Polar residues" evidence="1">
    <location>
        <begin position="445"/>
        <end position="462"/>
    </location>
</feature>
<dbReference type="EMBL" id="AMGY01000003">
    <property type="protein sequence ID" value="EXJ87110.1"/>
    <property type="molecule type" value="Genomic_DNA"/>
</dbReference>
<feature type="compositionally biased region" description="Pro residues" evidence="1">
    <location>
        <begin position="268"/>
        <end position="298"/>
    </location>
</feature>
<dbReference type="HOGENOM" id="CLU_032997_0_0_1"/>
<organism evidence="2 3">
    <name type="scientific">Capronia epimyces CBS 606.96</name>
    <dbReference type="NCBI Taxonomy" id="1182542"/>
    <lineage>
        <taxon>Eukaryota</taxon>
        <taxon>Fungi</taxon>
        <taxon>Dikarya</taxon>
        <taxon>Ascomycota</taxon>
        <taxon>Pezizomycotina</taxon>
        <taxon>Eurotiomycetes</taxon>
        <taxon>Chaetothyriomycetidae</taxon>
        <taxon>Chaetothyriales</taxon>
        <taxon>Herpotrichiellaceae</taxon>
        <taxon>Capronia</taxon>
    </lineage>
</organism>
<feature type="region of interest" description="Disordered" evidence="1">
    <location>
        <begin position="93"/>
        <end position="114"/>
    </location>
</feature>
<gene>
    <name evidence="2" type="ORF">A1O3_04068</name>
</gene>
<dbReference type="GeneID" id="19168189"/>